<evidence type="ECO:0000256" key="10">
    <source>
        <dbReference type="SAM" id="Phobius"/>
    </source>
</evidence>
<dbReference type="Proteomes" id="UP000807342">
    <property type="component" value="Unassembled WGS sequence"/>
</dbReference>
<dbReference type="GO" id="GO:0006078">
    <property type="term" value="P:(1-&gt;6)-beta-D-glucan biosynthetic process"/>
    <property type="evidence" value="ECO:0007669"/>
    <property type="project" value="TreeGrafter"/>
</dbReference>
<keyword evidence="8" id="KW-0961">Cell wall biogenesis/degradation</keyword>
<dbReference type="InterPro" id="IPR005629">
    <property type="entry name" value="Skn1/Kre6/Sbg1"/>
</dbReference>
<feature type="domain" description="GH16" evidence="11">
    <location>
        <begin position="159"/>
        <end position="546"/>
    </location>
</feature>
<evidence type="ECO:0000256" key="8">
    <source>
        <dbReference type="ARBA" id="ARBA00023316"/>
    </source>
</evidence>
<gene>
    <name evidence="12" type="ORF">P691DRAFT_263739</name>
</gene>
<proteinExistence type="inferred from homology"/>
<keyword evidence="3 10" id="KW-0812">Transmembrane</keyword>
<protein>
    <submittedName>
        <fullName evidence="12">Glycoside hydrolase family 16 protein</fullName>
    </submittedName>
</protein>
<evidence type="ECO:0000256" key="9">
    <source>
        <dbReference type="SAM" id="MobiDB-lite"/>
    </source>
</evidence>
<dbReference type="PANTHER" id="PTHR31361">
    <property type="entry name" value="BETA-GLUCAN SYNTHESIS-ASSOCIATED PROTEIN KRE6-RELATED"/>
    <property type="match status" value="1"/>
</dbReference>
<feature type="region of interest" description="Disordered" evidence="9">
    <location>
        <begin position="66"/>
        <end position="92"/>
    </location>
</feature>
<feature type="transmembrane region" description="Helical" evidence="10">
    <location>
        <begin position="102"/>
        <end position="125"/>
    </location>
</feature>
<dbReference type="FunFam" id="2.60.120.200:FF:000259">
    <property type="entry name" value="Chromosome 9, whole genome shotgun sequence"/>
    <property type="match status" value="1"/>
</dbReference>
<dbReference type="PROSITE" id="PS51762">
    <property type="entry name" value="GH16_2"/>
    <property type="match status" value="1"/>
</dbReference>
<comment type="similarity">
    <text evidence="2">Belongs to the SKN1/KRE6 family.</text>
</comment>
<feature type="region of interest" description="Disordered" evidence="9">
    <location>
        <begin position="1"/>
        <end position="42"/>
    </location>
</feature>
<evidence type="ECO:0000256" key="7">
    <source>
        <dbReference type="ARBA" id="ARBA00023180"/>
    </source>
</evidence>
<evidence type="ECO:0000313" key="13">
    <source>
        <dbReference type="Proteomes" id="UP000807342"/>
    </source>
</evidence>
<dbReference type="Gene3D" id="2.60.120.200">
    <property type="match status" value="2"/>
</dbReference>
<keyword evidence="13" id="KW-1185">Reference proteome</keyword>
<evidence type="ECO:0000256" key="3">
    <source>
        <dbReference type="ARBA" id="ARBA00022692"/>
    </source>
</evidence>
<dbReference type="EMBL" id="MU151295">
    <property type="protein sequence ID" value="KAF9445544.1"/>
    <property type="molecule type" value="Genomic_DNA"/>
</dbReference>
<dbReference type="Pfam" id="PF03935">
    <property type="entry name" value="SKN1_KRE6_Sbg1"/>
    <property type="match status" value="1"/>
</dbReference>
<keyword evidence="4" id="KW-0735">Signal-anchor</keyword>
<dbReference type="GO" id="GO:0031505">
    <property type="term" value="P:fungal-type cell wall organization"/>
    <property type="evidence" value="ECO:0007669"/>
    <property type="project" value="TreeGrafter"/>
</dbReference>
<dbReference type="InterPro" id="IPR013320">
    <property type="entry name" value="ConA-like_dom_sf"/>
</dbReference>
<dbReference type="PANTHER" id="PTHR31361:SF1">
    <property type="entry name" value="BETA-GLUCAN SYNTHESIS-ASSOCIATED PROTEIN KRE6-RELATED"/>
    <property type="match status" value="1"/>
</dbReference>
<feature type="compositionally biased region" description="Polar residues" evidence="9">
    <location>
        <begin position="23"/>
        <end position="42"/>
    </location>
</feature>
<dbReference type="GO" id="GO:0005789">
    <property type="term" value="C:endoplasmic reticulum membrane"/>
    <property type="evidence" value="ECO:0007669"/>
    <property type="project" value="TreeGrafter"/>
</dbReference>
<evidence type="ECO:0000256" key="1">
    <source>
        <dbReference type="ARBA" id="ARBA00004606"/>
    </source>
</evidence>
<dbReference type="GO" id="GO:0005886">
    <property type="term" value="C:plasma membrane"/>
    <property type="evidence" value="ECO:0007669"/>
    <property type="project" value="TreeGrafter"/>
</dbReference>
<reference evidence="12" key="1">
    <citation type="submission" date="2020-11" db="EMBL/GenBank/DDBJ databases">
        <authorList>
            <consortium name="DOE Joint Genome Institute"/>
            <person name="Ahrendt S."/>
            <person name="Riley R."/>
            <person name="Andreopoulos W."/>
            <person name="Labutti K."/>
            <person name="Pangilinan J."/>
            <person name="Ruiz-Duenas F.J."/>
            <person name="Barrasa J.M."/>
            <person name="Sanchez-Garcia M."/>
            <person name="Camarero S."/>
            <person name="Miyauchi S."/>
            <person name="Serrano A."/>
            <person name="Linde D."/>
            <person name="Babiker R."/>
            <person name="Drula E."/>
            <person name="Ayuso-Fernandez I."/>
            <person name="Pacheco R."/>
            <person name="Padilla G."/>
            <person name="Ferreira P."/>
            <person name="Barriuso J."/>
            <person name="Kellner H."/>
            <person name="Castanera R."/>
            <person name="Alfaro M."/>
            <person name="Ramirez L."/>
            <person name="Pisabarro A.G."/>
            <person name="Kuo A."/>
            <person name="Tritt A."/>
            <person name="Lipzen A."/>
            <person name="He G."/>
            <person name="Yan M."/>
            <person name="Ng V."/>
            <person name="Cullen D."/>
            <person name="Martin F."/>
            <person name="Rosso M.-N."/>
            <person name="Henrissat B."/>
            <person name="Hibbett D."/>
            <person name="Martinez A.T."/>
            <person name="Grigoriev I.V."/>
        </authorList>
    </citation>
    <scope>NUCLEOTIDE SEQUENCE</scope>
    <source>
        <strain evidence="12">MF-IS2</strain>
    </source>
</reference>
<keyword evidence="5 10" id="KW-1133">Transmembrane helix</keyword>
<organism evidence="12 13">
    <name type="scientific">Macrolepiota fuliginosa MF-IS2</name>
    <dbReference type="NCBI Taxonomy" id="1400762"/>
    <lineage>
        <taxon>Eukaryota</taxon>
        <taxon>Fungi</taxon>
        <taxon>Dikarya</taxon>
        <taxon>Basidiomycota</taxon>
        <taxon>Agaricomycotina</taxon>
        <taxon>Agaricomycetes</taxon>
        <taxon>Agaricomycetidae</taxon>
        <taxon>Agaricales</taxon>
        <taxon>Agaricineae</taxon>
        <taxon>Agaricaceae</taxon>
        <taxon>Macrolepiota</taxon>
    </lineage>
</organism>
<sequence>MEGRFPHPSSSTSSLLSPANGFDSRSNSAHSLAQYSGDSSARLSPGLPLSVSEKYSLPPSPAAWGMPLLMNDSEADDDLHNPDPKRDMASDRGGTILTPRGLANLGCLLILALGCLMLFAGFPVLSFVVKKVQKNQGGFNLGGINATGQVPNFPGNWGLIDKDTPREAYTRKSFMNDDEYVLVFSDEFNLDGRSFYPGDDPYWEAVNLHYWGTNDLEWYDPMQATTGNGSLLLTLDSVPDPTNNHNLNYRSAMVQSWNKFCFTGGILETSVRLPGSNTVPGLWPAVWTMGNLGRAGYGATVEGLWPFSYDACDVGTLPNQTWPGTQKPLWAVQHGDPHNNDMLSYLPGQRLSACTCSGESHPGPMRSDGSYVGRAAPEIDVFEATVTKDVGGQVSLSAQWAPYNAEYKWKNTTDNMIIYDLDKTELNTYVGGAYQQTTSGISKTNQQCYELTGGCFALYAFEYKPGFDNAYITWVNDNQPAWTLNVAGMGPDDRSEISARAIPMEPMYLIANLGFSHNFGDINFDDITFPTTMSVDYIRVYQPKGAVNIGCNPDSFPTTKYIDTYKEVYTNPNLTTWEQYGQPWPKNKLSGCL</sequence>
<evidence type="ECO:0000256" key="6">
    <source>
        <dbReference type="ARBA" id="ARBA00023136"/>
    </source>
</evidence>
<evidence type="ECO:0000256" key="4">
    <source>
        <dbReference type="ARBA" id="ARBA00022968"/>
    </source>
</evidence>
<dbReference type="GO" id="GO:0015926">
    <property type="term" value="F:glucosidase activity"/>
    <property type="evidence" value="ECO:0007669"/>
    <property type="project" value="TreeGrafter"/>
</dbReference>
<keyword evidence="6 10" id="KW-0472">Membrane</keyword>
<dbReference type="InterPro" id="IPR000757">
    <property type="entry name" value="Beta-glucanase-like"/>
</dbReference>
<dbReference type="AlphaFoldDB" id="A0A9P5X8D2"/>
<evidence type="ECO:0000259" key="11">
    <source>
        <dbReference type="PROSITE" id="PS51762"/>
    </source>
</evidence>
<dbReference type="CDD" id="cd02180">
    <property type="entry name" value="GH16_fungal_KRE6_glucanase"/>
    <property type="match status" value="1"/>
</dbReference>
<comment type="caution">
    <text evidence="12">The sequence shown here is derived from an EMBL/GenBank/DDBJ whole genome shotgun (WGS) entry which is preliminary data.</text>
</comment>
<accession>A0A9P5X8D2</accession>
<keyword evidence="7" id="KW-0325">Glycoprotein</keyword>
<evidence type="ECO:0000313" key="12">
    <source>
        <dbReference type="EMBL" id="KAF9445544.1"/>
    </source>
</evidence>
<dbReference type="SUPFAM" id="SSF49899">
    <property type="entry name" value="Concanavalin A-like lectins/glucanases"/>
    <property type="match status" value="1"/>
</dbReference>
<keyword evidence="12" id="KW-0378">Hydrolase</keyword>
<comment type="subcellular location">
    <subcellularLocation>
        <location evidence="1">Membrane</location>
        <topology evidence="1">Single-pass type II membrane protein</topology>
    </subcellularLocation>
</comment>
<feature type="compositionally biased region" description="Basic and acidic residues" evidence="9">
    <location>
        <begin position="78"/>
        <end position="90"/>
    </location>
</feature>
<dbReference type="OrthoDB" id="412647at2759"/>
<name>A0A9P5X8D2_9AGAR</name>
<evidence type="ECO:0000256" key="5">
    <source>
        <dbReference type="ARBA" id="ARBA00022989"/>
    </source>
</evidence>
<evidence type="ECO:0000256" key="2">
    <source>
        <dbReference type="ARBA" id="ARBA00010962"/>
    </source>
</evidence>